<proteinExistence type="predicted"/>
<reference evidence="2" key="3">
    <citation type="submission" date="2023-05" db="EMBL/GenBank/DDBJ databases">
        <authorList>
            <person name="Smith C.H."/>
        </authorList>
    </citation>
    <scope>NUCLEOTIDE SEQUENCE</scope>
    <source>
        <strain evidence="2">CHS0354</strain>
        <tissue evidence="2">Mantle</tissue>
    </source>
</reference>
<feature type="compositionally biased region" description="Polar residues" evidence="1">
    <location>
        <begin position="187"/>
        <end position="199"/>
    </location>
</feature>
<feature type="compositionally biased region" description="Polar residues" evidence="1">
    <location>
        <begin position="276"/>
        <end position="288"/>
    </location>
</feature>
<protein>
    <submittedName>
        <fullName evidence="2">Uncharacterized protein</fullName>
    </submittedName>
</protein>
<reference evidence="2" key="2">
    <citation type="journal article" date="2021" name="Genome Biol. Evol.">
        <title>Developing a high-quality reference genome for a parasitic bivalve with doubly uniparental inheritance (Bivalvia: Unionida).</title>
        <authorList>
            <person name="Smith C.H."/>
        </authorList>
    </citation>
    <scope>NUCLEOTIDE SEQUENCE</scope>
    <source>
        <strain evidence="2">CHS0354</strain>
        <tissue evidence="2">Mantle</tissue>
    </source>
</reference>
<comment type="caution">
    <text evidence="2">The sequence shown here is derived from an EMBL/GenBank/DDBJ whole genome shotgun (WGS) entry which is preliminary data.</text>
</comment>
<dbReference type="AlphaFoldDB" id="A0AAE0T301"/>
<feature type="region of interest" description="Disordered" evidence="1">
    <location>
        <begin position="230"/>
        <end position="324"/>
    </location>
</feature>
<keyword evidence="3" id="KW-1185">Reference proteome</keyword>
<name>A0AAE0T301_9BIVA</name>
<feature type="compositionally biased region" description="Basic and acidic residues" evidence="1">
    <location>
        <begin position="243"/>
        <end position="272"/>
    </location>
</feature>
<dbReference type="Proteomes" id="UP001195483">
    <property type="component" value="Unassembled WGS sequence"/>
</dbReference>
<feature type="region of interest" description="Disordered" evidence="1">
    <location>
        <begin position="166"/>
        <end position="199"/>
    </location>
</feature>
<feature type="compositionally biased region" description="Basic and acidic residues" evidence="1">
    <location>
        <begin position="105"/>
        <end position="119"/>
    </location>
</feature>
<evidence type="ECO:0000313" key="3">
    <source>
        <dbReference type="Proteomes" id="UP001195483"/>
    </source>
</evidence>
<sequence length="324" mass="37408">MDHRMINRMDFIQKCSDNKLHDFTVQDLNEIFIDFNHMYNILQKSKQEQFSVFEFQAFIQYLRNKNFTSAKNSLDGALREYKLVYTLLDRLEKKHDETNDHWRQRSHISVERNTDRSERQSVSYDGRKSVSKTYIESRYSPQSEVKTGGIVCSDDKGNLSQNVNLEESNEQGLSETAALTEKDRNNSDVSLKNTERLSNNYEEKGKENYKSLYSWYDSNNITFIPTEKTDEVSRFSDSKLSSRSKDLSIKEADQGENNINHRDLKESYHKGDGFGTENSPGSVTQNITEHGHSNGPGAAPGPGINDNKRSQESPGFIDSRRYKY</sequence>
<evidence type="ECO:0000256" key="1">
    <source>
        <dbReference type="SAM" id="MobiDB-lite"/>
    </source>
</evidence>
<organism evidence="2 3">
    <name type="scientific">Potamilus streckersoni</name>
    <dbReference type="NCBI Taxonomy" id="2493646"/>
    <lineage>
        <taxon>Eukaryota</taxon>
        <taxon>Metazoa</taxon>
        <taxon>Spiralia</taxon>
        <taxon>Lophotrochozoa</taxon>
        <taxon>Mollusca</taxon>
        <taxon>Bivalvia</taxon>
        <taxon>Autobranchia</taxon>
        <taxon>Heteroconchia</taxon>
        <taxon>Palaeoheterodonta</taxon>
        <taxon>Unionida</taxon>
        <taxon>Unionoidea</taxon>
        <taxon>Unionidae</taxon>
        <taxon>Ambleminae</taxon>
        <taxon>Lampsilini</taxon>
        <taxon>Potamilus</taxon>
    </lineage>
</organism>
<accession>A0AAE0T301</accession>
<evidence type="ECO:0000313" key="2">
    <source>
        <dbReference type="EMBL" id="KAK3602862.1"/>
    </source>
</evidence>
<reference evidence="2" key="1">
    <citation type="journal article" date="2021" name="Genome Biol. Evol.">
        <title>A High-Quality Reference Genome for a Parasitic Bivalve with Doubly Uniparental Inheritance (Bivalvia: Unionida).</title>
        <authorList>
            <person name="Smith C.H."/>
        </authorList>
    </citation>
    <scope>NUCLEOTIDE SEQUENCE</scope>
    <source>
        <strain evidence="2">CHS0354</strain>
    </source>
</reference>
<gene>
    <name evidence="2" type="ORF">CHS0354_026422</name>
</gene>
<feature type="region of interest" description="Disordered" evidence="1">
    <location>
        <begin position="105"/>
        <end position="125"/>
    </location>
</feature>
<dbReference type="EMBL" id="JAEAOA010001575">
    <property type="protein sequence ID" value="KAK3602862.1"/>
    <property type="molecule type" value="Genomic_DNA"/>
</dbReference>